<protein>
    <recommendedName>
        <fullName evidence="3">Fibronectin type-III domain-containing protein</fullName>
    </recommendedName>
</protein>
<dbReference type="SUPFAM" id="SSF49265">
    <property type="entry name" value="Fibronectin type III"/>
    <property type="match status" value="2"/>
</dbReference>
<dbReference type="InterPro" id="IPR050964">
    <property type="entry name" value="Striated_Muscle_Regulatory"/>
</dbReference>
<comment type="caution">
    <text evidence="4">The sequence shown here is derived from an EMBL/GenBank/DDBJ whole genome shotgun (WGS) entry which is preliminary data.</text>
</comment>
<evidence type="ECO:0000313" key="5">
    <source>
        <dbReference type="Proteomes" id="UP000574390"/>
    </source>
</evidence>
<dbReference type="InterPro" id="IPR013783">
    <property type="entry name" value="Ig-like_fold"/>
</dbReference>
<proteinExistence type="predicted"/>
<reference evidence="4 5" key="1">
    <citation type="submission" date="2020-04" db="EMBL/GenBank/DDBJ databases">
        <title>Perkinsus olseni comparative genomics.</title>
        <authorList>
            <person name="Bogema D.R."/>
        </authorList>
    </citation>
    <scope>NUCLEOTIDE SEQUENCE [LARGE SCALE GENOMIC DNA]</scope>
    <source>
        <strain evidence="4">ATCC PRA-205</strain>
    </source>
</reference>
<feature type="domain" description="Fibronectin type-III" evidence="3">
    <location>
        <begin position="1699"/>
        <end position="1787"/>
    </location>
</feature>
<dbReference type="EMBL" id="JABANM010006087">
    <property type="protein sequence ID" value="KAF4746488.1"/>
    <property type="molecule type" value="Genomic_DNA"/>
</dbReference>
<accession>A0A7J6TMK2</accession>
<gene>
    <name evidence="4" type="ORF">FOZ62_017664</name>
</gene>
<feature type="domain" description="Fibronectin type-III" evidence="3">
    <location>
        <begin position="1788"/>
        <end position="1885"/>
    </location>
</feature>
<evidence type="ECO:0000313" key="4">
    <source>
        <dbReference type="EMBL" id="KAF4746488.1"/>
    </source>
</evidence>
<dbReference type="Pfam" id="PF00041">
    <property type="entry name" value="fn3"/>
    <property type="match status" value="2"/>
</dbReference>
<dbReference type="CDD" id="cd00063">
    <property type="entry name" value="FN3"/>
    <property type="match status" value="3"/>
</dbReference>
<organism evidence="4 5">
    <name type="scientific">Perkinsus olseni</name>
    <name type="common">Perkinsus atlanticus</name>
    <dbReference type="NCBI Taxonomy" id="32597"/>
    <lineage>
        <taxon>Eukaryota</taxon>
        <taxon>Sar</taxon>
        <taxon>Alveolata</taxon>
        <taxon>Perkinsozoa</taxon>
        <taxon>Perkinsea</taxon>
        <taxon>Perkinsida</taxon>
        <taxon>Perkinsidae</taxon>
        <taxon>Perkinsus</taxon>
    </lineage>
</organism>
<dbReference type="PANTHER" id="PTHR13817:SF73">
    <property type="entry name" value="FIBRONECTIN TYPE-III DOMAIN-CONTAINING PROTEIN"/>
    <property type="match status" value="1"/>
</dbReference>
<dbReference type="Gene3D" id="2.60.40.10">
    <property type="entry name" value="Immunoglobulins"/>
    <property type="match status" value="3"/>
</dbReference>
<evidence type="ECO:0000256" key="2">
    <source>
        <dbReference type="SAM" id="MobiDB-lite"/>
    </source>
</evidence>
<dbReference type="InterPro" id="IPR003961">
    <property type="entry name" value="FN3_dom"/>
</dbReference>
<evidence type="ECO:0000256" key="1">
    <source>
        <dbReference type="ARBA" id="ARBA00022737"/>
    </source>
</evidence>
<dbReference type="PANTHER" id="PTHR13817">
    <property type="entry name" value="TITIN"/>
    <property type="match status" value="1"/>
</dbReference>
<feature type="region of interest" description="Disordered" evidence="2">
    <location>
        <begin position="1591"/>
        <end position="1612"/>
    </location>
</feature>
<feature type="domain" description="Fibronectin type-III" evidence="3">
    <location>
        <begin position="1603"/>
        <end position="1697"/>
    </location>
</feature>
<feature type="non-terminal residue" evidence="4">
    <location>
        <position position="1"/>
    </location>
</feature>
<dbReference type="SMART" id="SM00060">
    <property type="entry name" value="FN3"/>
    <property type="match status" value="5"/>
</dbReference>
<dbReference type="PROSITE" id="PS50853">
    <property type="entry name" value="FN3"/>
    <property type="match status" value="3"/>
</dbReference>
<feature type="non-terminal residue" evidence="4">
    <location>
        <position position="1891"/>
    </location>
</feature>
<evidence type="ECO:0000259" key="3">
    <source>
        <dbReference type="PROSITE" id="PS50853"/>
    </source>
</evidence>
<name>A0A7J6TMK2_PEROL</name>
<dbReference type="Proteomes" id="UP000574390">
    <property type="component" value="Unassembled WGS sequence"/>
</dbReference>
<sequence>LAFTPAFTGRYWVSVVEGGSVGTIRRVDGVKVLQGSLCGLSGRPVNADEDVIVTLRTCGLSPGVAYWAVVYVEDGRGYGDGTLSEPLALRTAPHNTPNFFLANPNIINFPTVGRVELNHTVAASGRLWAAVVPEESSACVSLGQLKRQELSPQEPVECGVAGQAVTGATASVLSITGCSLARSGRYAAFVYVEDSLGLGDGTVSPFVTFGLGPSNTFVSLPYLHNPPTERELRVSFQANTSAGYMYASVVSKVDSPAVDAQAVKAGTYAVGGPGCRYDNMSIGSDPVYVIFNCSLERGKSYDLYMYVEDSYGLSDGSLSPAVEVAVPGASFDFVVGPLVSSSATRDGVTVKFTAAPTDPVWLRGGGPDLDAWTGKAWISIVRASAVGLVDVSNVKNATYGVGHTTDCRRSGVLVTNLTEVTLTNCSLEHSGEYVAAVYVESQDALHDGRLAFTQPFAVVAGTSNKFVAHPRVVTPVTSDGFGFSFAAEEAGLYWAMVRGYTAAVPTIADVMSGVDATGGVGCRVAGAVVTVGNETAYLTGCQMLHDRDYALYVYVTSVSGYGDGSLWLPGVHLRTPKSNSFIRPPGPYIWPNPPSNTTVTVEGIAPARSGRLWMVVSLRENRERITPATMKAVPPLYSTVCYRQSISVTAATNLSGGLNVFSGCGLWSGERARYTLNLYVEDTLGGDDGTLEQIDFVTKGSNYFLGSGPEVYNVTAAGCDVDTRVGTVGKLWMFIVPEDCRYNQTAASAKALTCRVGTEGCYYDGASIAPSQPIRSLTNCSLNVTGSYHLVVYVSDATSSANLDGQLAIVNVTDQSGVSVFNLTNTTANSFHQGTPFIAATPDGDVVTFGVTVVRSGYVWAVVWDGYTAVTKETIMNGSAGVAAGPQCRVERAGIFGEVEMIFTMRDCRLVHGRQYRLLVYASGTFGDTLGEVAEPLDFTVAPGTNNFFLRLPQVNASTDAGFNSTTVRFWAARSGYAWAMVVEAHKLSGLTASGTMAFSERSNPLAGVQSDKNCTRGPEPVANSSYTVWELHNCTAEFNGRYSVVVYLSGEARGTAGTIGWSNDFTVRRSNTFHVRPKMVRPATSDGVYVEFACVETGRYWMQIATRANASRIGPREMRSSDLATGHVGSCMKFNQACPSLTSVMVELSGCDLHNGTEYTLLTYVEEGTLDFDGELDQLDFSVEVANSFILGPRVTSVASPDGFNFEFTPAAVGKYWAYVVHEANSSRVDARAIRASPKVYAATVAATCEVTGGAIASTGHWPNHVTYVNFTGCGFTRNTKYALFVYVDDELAGGSGQLSDAVPVFIGKSNDFSKAPLLTSTPTTTAITVSFTPSSNGLAWGIVSLRGAVVSAAQMKSVSPPTAPGATTAVFQGVGVTAGVQVAWQFLGTYQAGGLYTVLIYLDDGTIGATDGEFSRLDVAIPNAVSNRFATNPYLTGAVTTDGLTVSFVPEMARGRLWVFVVRSEADGGPPAMTESHARMGRGALGGTECKRSGLLVTNVQQNVGLSGCGLHHNESFYVWVYVEGYYYNSAPTMPDGSLHPPLMVMVPLDASAAVQDTMQLRYRDGDVTAGAAYTYTIRAENAIGVGHPSQTSPPLLAAGPPSTPSSPLCTSTTRTSAFLQWAEPDDQGATVRSYSLELQRDNGTWEEVYSGTTTSYVASMLTTGAQYSFRVAAKNDAGTGNHSEATTLWACAPPQAPRGLYISARSLSSITVAWLTPLDDGGCAIASYIVRWDGVEHTVDSSLAYTAASLTAESRHTVQVRSVSNGGLSTWTQEAAVWAQVPPSAVSAPNVSFSNRTAIGLSWASPSGGGSVKSYTVFMDDGHGGAVNRVVASTDPTVTSADVDLSDGLVAGQRYCFVVSADNEGTIGDGGGGAMLVETSSRSSDVCA</sequence>
<dbReference type="InterPro" id="IPR036116">
    <property type="entry name" value="FN3_sf"/>
</dbReference>
<keyword evidence="1" id="KW-0677">Repeat</keyword>